<dbReference type="GO" id="GO:0016020">
    <property type="term" value="C:membrane"/>
    <property type="evidence" value="ECO:0007669"/>
    <property type="project" value="InterPro"/>
</dbReference>
<protein>
    <recommendedName>
        <fullName evidence="3">V-SNARE coiled-coil homology domain-containing protein</fullName>
    </recommendedName>
</protein>
<dbReference type="PRINTS" id="PR00219">
    <property type="entry name" value="SYNAPTOBREVN"/>
</dbReference>
<dbReference type="CDD" id="cd15843">
    <property type="entry name" value="R-SNARE"/>
    <property type="match status" value="1"/>
</dbReference>
<dbReference type="InterPro" id="IPR016444">
    <property type="entry name" value="Synaptobrevin/VAMP"/>
</dbReference>
<keyword evidence="2" id="KW-0812">Transmembrane</keyword>
<dbReference type="GO" id="GO:0016192">
    <property type="term" value="P:vesicle-mediated transport"/>
    <property type="evidence" value="ECO:0007669"/>
    <property type="project" value="InterPro"/>
</dbReference>
<evidence type="ECO:0000256" key="1">
    <source>
        <dbReference type="PROSITE-ProRule" id="PRU00290"/>
    </source>
</evidence>
<accession>A0A7S4J1C9</accession>
<dbReference type="PANTHER" id="PTHR45701">
    <property type="entry name" value="SYNAPTOBREVIN FAMILY MEMBER"/>
    <property type="match status" value="1"/>
</dbReference>
<dbReference type="Gene3D" id="1.20.5.110">
    <property type="match status" value="1"/>
</dbReference>
<dbReference type="Pfam" id="PF00957">
    <property type="entry name" value="Synaptobrevin"/>
    <property type="match status" value="1"/>
</dbReference>
<organism evidence="4">
    <name type="scientific">Odontella aurita</name>
    <dbReference type="NCBI Taxonomy" id="265563"/>
    <lineage>
        <taxon>Eukaryota</taxon>
        <taxon>Sar</taxon>
        <taxon>Stramenopiles</taxon>
        <taxon>Ochrophyta</taxon>
        <taxon>Bacillariophyta</taxon>
        <taxon>Mediophyceae</taxon>
        <taxon>Biddulphiophycidae</taxon>
        <taxon>Eupodiscales</taxon>
        <taxon>Odontellaceae</taxon>
        <taxon>Odontella</taxon>
    </lineage>
</organism>
<gene>
    <name evidence="4" type="ORF">OAUR00152_LOCUS19335</name>
</gene>
<dbReference type="SUPFAM" id="SSF58038">
    <property type="entry name" value="SNARE fusion complex"/>
    <property type="match status" value="1"/>
</dbReference>
<keyword evidence="2" id="KW-0472">Membrane</keyword>
<feature type="domain" description="V-SNARE coiled-coil homology" evidence="3">
    <location>
        <begin position="143"/>
        <end position="203"/>
    </location>
</feature>
<keyword evidence="1" id="KW-0175">Coiled coil</keyword>
<evidence type="ECO:0000259" key="3">
    <source>
        <dbReference type="PROSITE" id="PS50892"/>
    </source>
</evidence>
<dbReference type="EMBL" id="HBKQ01028497">
    <property type="protein sequence ID" value="CAE2247083.1"/>
    <property type="molecule type" value="Transcribed_RNA"/>
</dbReference>
<evidence type="ECO:0000256" key="2">
    <source>
        <dbReference type="SAM" id="Phobius"/>
    </source>
</evidence>
<proteinExistence type="predicted"/>
<feature type="transmembrane region" description="Helical" evidence="2">
    <location>
        <begin position="208"/>
        <end position="230"/>
    </location>
</feature>
<evidence type="ECO:0000313" key="4">
    <source>
        <dbReference type="EMBL" id="CAE2247083.1"/>
    </source>
</evidence>
<sequence length="231" mass="26183">MSHGIVWSAITRHDVILAEAGADDGAGKVISLAQKMMKQKPTPGWEFKRTKGYRGIKFHVYDHAEDRLDCAGDSSRILWIFSCIADSSLEECQQKSFLEKLVYLTEPLRHDDYLWREGELLACQATFGPMLQQRMEQVGYQGKLAMVNQSINTTKEIMARNIETLLERGETLEELDERATELNVMSKQFRKRAEQVKRFEMWQNAKHGLLIGTAVTAGVAVITVPPLIAIL</sequence>
<reference evidence="4" key="1">
    <citation type="submission" date="2021-01" db="EMBL/GenBank/DDBJ databases">
        <authorList>
            <person name="Corre E."/>
            <person name="Pelletier E."/>
            <person name="Niang G."/>
            <person name="Scheremetjew M."/>
            <person name="Finn R."/>
            <person name="Kale V."/>
            <person name="Holt S."/>
            <person name="Cochrane G."/>
            <person name="Meng A."/>
            <person name="Brown T."/>
            <person name="Cohen L."/>
        </authorList>
    </citation>
    <scope>NUCLEOTIDE SEQUENCE</scope>
    <source>
        <strain evidence="4">Isolate 1302-5</strain>
    </source>
</reference>
<dbReference type="PROSITE" id="PS50892">
    <property type="entry name" value="V_SNARE"/>
    <property type="match status" value="1"/>
</dbReference>
<dbReference type="AlphaFoldDB" id="A0A7S4J1C9"/>
<dbReference type="InterPro" id="IPR042855">
    <property type="entry name" value="V_SNARE_CC"/>
</dbReference>
<dbReference type="InterPro" id="IPR001388">
    <property type="entry name" value="Synaptobrevin-like"/>
</dbReference>
<keyword evidence="2" id="KW-1133">Transmembrane helix</keyword>
<name>A0A7S4J1C9_9STRA</name>